<reference evidence="2" key="1">
    <citation type="submission" date="2018-12" db="EMBL/GenBank/DDBJ databases">
        <title>Tengunoibacter tsumagoiensis gen. nov., sp. nov., Dictyobacter kobayashii sp. nov., D. alpinus sp. nov., and D. joshuensis sp. nov. and description of Dictyobacteraceae fam. nov. within the order Ktedonobacterales isolated from Tengu-no-mugimeshi.</title>
        <authorList>
            <person name="Wang C.M."/>
            <person name="Zheng Y."/>
            <person name="Sakai Y."/>
            <person name="Toyoda A."/>
            <person name="Minakuchi Y."/>
            <person name="Abe K."/>
            <person name="Yokota A."/>
            <person name="Yabe S."/>
        </authorList>
    </citation>
    <scope>NUCLEOTIDE SEQUENCE [LARGE SCALE GENOMIC DNA]</scope>
    <source>
        <strain evidence="2">S-27</strain>
    </source>
</reference>
<dbReference type="InterPro" id="IPR036614">
    <property type="entry name" value="RusA-like_sf"/>
</dbReference>
<dbReference type="GO" id="GO:0000287">
    <property type="term" value="F:magnesium ion binding"/>
    <property type="evidence" value="ECO:0007669"/>
    <property type="project" value="InterPro"/>
</dbReference>
<sequence>MNWTAYIGGQDPLMSQVIYHDFFTSASKTKSRREAIRAAAATKISEEKIRNTRSLAMWWAFRIYFHIKPRGSRPHDIENAAKLVVDAFSKKMLEADQSNFKDHLALFEDDSIEHVRIIEIGGQPDQHPKTIVEIFYCLTSEMST</sequence>
<gene>
    <name evidence="1" type="ORF">KDAU_64840</name>
</gene>
<evidence type="ECO:0000313" key="2">
    <source>
        <dbReference type="Proteomes" id="UP000287224"/>
    </source>
</evidence>
<dbReference type="GO" id="GO:0006310">
    <property type="term" value="P:DNA recombination"/>
    <property type="evidence" value="ECO:0007669"/>
    <property type="project" value="InterPro"/>
</dbReference>
<comment type="caution">
    <text evidence="1">The sequence shown here is derived from an EMBL/GenBank/DDBJ whole genome shotgun (WGS) entry which is preliminary data.</text>
</comment>
<proteinExistence type="predicted"/>
<dbReference type="Gene3D" id="3.30.1330.70">
    <property type="entry name" value="Holliday junction resolvase RusA"/>
    <property type="match status" value="1"/>
</dbReference>
<accession>A0A401ZQK4</accession>
<dbReference type="EMBL" id="BIFQ01000002">
    <property type="protein sequence ID" value="GCE09155.1"/>
    <property type="molecule type" value="Genomic_DNA"/>
</dbReference>
<dbReference type="GO" id="GO:0006281">
    <property type="term" value="P:DNA repair"/>
    <property type="evidence" value="ECO:0007669"/>
    <property type="project" value="InterPro"/>
</dbReference>
<dbReference type="AlphaFoldDB" id="A0A401ZQK4"/>
<dbReference type="SUPFAM" id="SSF103084">
    <property type="entry name" value="Holliday junction resolvase RusA"/>
    <property type="match status" value="1"/>
</dbReference>
<protein>
    <submittedName>
        <fullName evidence="1">Uncharacterized protein</fullName>
    </submittedName>
</protein>
<name>A0A401ZQK4_9CHLR</name>
<evidence type="ECO:0000313" key="1">
    <source>
        <dbReference type="EMBL" id="GCE09155.1"/>
    </source>
</evidence>
<dbReference type="Proteomes" id="UP000287224">
    <property type="component" value="Unassembled WGS sequence"/>
</dbReference>
<organism evidence="1 2">
    <name type="scientific">Dictyobacter aurantiacus</name>
    <dbReference type="NCBI Taxonomy" id="1936993"/>
    <lineage>
        <taxon>Bacteria</taxon>
        <taxon>Bacillati</taxon>
        <taxon>Chloroflexota</taxon>
        <taxon>Ktedonobacteria</taxon>
        <taxon>Ktedonobacterales</taxon>
        <taxon>Dictyobacteraceae</taxon>
        <taxon>Dictyobacter</taxon>
    </lineage>
</organism>
<keyword evidence="2" id="KW-1185">Reference proteome</keyword>